<sequence length="99" mass="11029">MDSDAVPTKPSVFFAAPSPSRSAFRRISVETYDSRGNPDRFAKSVFHLVVAKKRKTFTADMVEIVRHAPSTQRYSATLVSEPSKIINVARSMAVLIETR</sequence>
<dbReference type="EMBL" id="JAACXV010012597">
    <property type="protein sequence ID" value="KAF7274557.1"/>
    <property type="molecule type" value="Genomic_DNA"/>
</dbReference>
<dbReference type="AlphaFoldDB" id="A0A834II54"/>
<keyword evidence="2" id="KW-1185">Reference proteome</keyword>
<reference evidence="1" key="1">
    <citation type="submission" date="2020-08" db="EMBL/GenBank/DDBJ databases">
        <title>Genome sequencing and assembly of the red palm weevil Rhynchophorus ferrugineus.</title>
        <authorList>
            <person name="Dias G.B."/>
            <person name="Bergman C.M."/>
            <person name="Manee M."/>
        </authorList>
    </citation>
    <scope>NUCLEOTIDE SEQUENCE</scope>
    <source>
        <strain evidence="1">AA-2017</strain>
        <tissue evidence="1">Whole larva</tissue>
    </source>
</reference>
<proteinExistence type="predicted"/>
<organism evidence="1 2">
    <name type="scientific">Rhynchophorus ferrugineus</name>
    <name type="common">Red palm weevil</name>
    <name type="synonym">Curculio ferrugineus</name>
    <dbReference type="NCBI Taxonomy" id="354439"/>
    <lineage>
        <taxon>Eukaryota</taxon>
        <taxon>Metazoa</taxon>
        <taxon>Ecdysozoa</taxon>
        <taxon>Arthropoda</taxon>
        <taxon>Hexapoda</taxon>
        <taxon>Insecta</taxon>
        <taxon>Pterygota</taxon>
        <taxon>Neoptera</taxon>
        <taxon>Endopterygota</taxon>
        <taxon>Coleoptera</taxon>
        <taxon>Polyphaga</taxon>
        <taxon>Cucujiformia</taxon>
        <taxon>Curculionidae</taxon>
        <taxon>Dryophthorinae</taxon>
        <taxon>Rhynchophorus</taxon>
    </lineage>
</organism>
<evidence type="ECO:0000313" key="1">
    <source>
        <dbReference type="EMBL" id="KAF7274557.1"/>
    </source>
</evidence>
<protein>
    <submittedName>
        <fullName evidence="1">Uncharacterized protein</fullName>
    </submittedName>
</protein>
<name>A0A834II54_RHYFE</name>
<accession>A0A834II54</accession>
<evidence type="ECO:0000313" key="2">
    <source>
        <dbReference type="Proteomes" id="UP000625711"/>
    </source>
</evidence>
<gene>
    <name evidence="1" type="ORF">GWI33_012791</name>
</gene>
<dbReference type="Proteomes" id="UP000625711">
    <property type="component" value="Unassembled WGS sequence"/>
</dbReference>
<comment type="caution">
    <text evidence="1">The sequence shown here is derived from an EMBL/GenBank/DDBJ whole genome shotgun (WGS) entry which is preliminary data.</text>
</comment>